<evidence type="ECO:0000313" key="3">
    <source>
        <dbReference type="Proteomes" id="UP000034516"/>
    </source>
</evidence>
<dbReference type="InterPro" id="IPR013216">
    <property type="entry name" value="Methyltransf_11"/>
</dbReference>
<dbReference type="EMBL" id="LCCW01000015">
    <property type="protein sequence ID" value="KKS42411.1"/>
    <property type="molecule type" value="Genomic_DNA"/>
</dbReference>
<comment type="caution">
    <text evidence="2">The sequence shown here is derived from an EMBL/GenBank/DDBJ whole genome shotgun (WGS) entry which is preliminary data.</text>
</comment>
<dbReference type="GO" id="GO:0008757">
    <property type="term" value="F:S-adenosylmethionine-dependent methyltransferase activity"/>
    <property type="evidence" value="ECO:0007669"/>
    <property type="project" value="InterPro"/>
</dbReference>
<dbReference type="InterPro" id="IPR029063">
    <property type="entry name" value="SAM-dependent_MTases_sf"/>
</dbReference>
<organism evidence="2 3">
    <name type="scientific">Candidatus Kuenenbacteria bacterium GW2011_GWA2_42_15</name>
    <dbReference type="NCBI Taxonomy" id="1618677"/>
    <lineage>
        <taxon>Bacteria</taxon>
        <taxon>Candidatus Kueneniibacteriota</taxon>
    </lineage>
</organism>
<gene>
    <name evidence="2" type="ORF">UV02_C0015G0015</name>
</gene>
<dbReference type="Proteomes" id="UP000034516">
    <property type="component" value="Unassembled WGS sequence"/>
</dbReference>
<feature type="domain" description="Methyltransferase type 11" evidence="1">
    <location>
        <begin position="33"/>
        <end position="119"/>
    </location>
</feature>
<dbReference type="Pfam" id="PF08241">
    <property type="entry name" value="Methyltransf_11"/>
    <property type="match status" value="1"/>
</dbReference>
<accession>A0A0G1B7W5</accession>
<dbReference type="Gene3D" id="3.40.50.150">
    <property type="entry name" value="Vaccinia Virus protein VP39"/>
    <property type="match status" value="1"/>
</dbReference>
<dbReference type="SUPFAM" id="SSF53335">
    <property type="entry name" value="S-adenosyl-L-methionine-dependent methyltransferases"/>
    <property type="match status" value="1"/>
</dbReference>
<dbReference type="GO" id="GO:0032259">
    <property type="term" value="P:methylation"/>
    <property type="evidence" value="ECO:0007669"/>
    <property type="project" value="UniProtKB-KW"/>
</dbReference>
<keyword evidence="2" id="KW-0489">Methyltransferase</keyword>
<keyword evidence="2" id="KW-0808">Transferase</keyword>
<proteinExistence type="predicted"/>
<dbReference type="AlphaFoldDB" id="A0A0G1B7W5"/>
<protein>
    <submittedName>
        <fullName evidence="2">Methyltransferase type 11</fullName>
    </submittedName>
</protein>
<name>A0A0G1B7W5_9BACT</name>
<evidence type="ECO:0000313" key="2">
    <source>
        <dbReference type="EMBL" id="KKS42411.1"/>
    </source>
</evidence>
<evidence type="ECO:0000259" key="1">
    <source>
        <dbReference type="Pfam" id="PF08241"/>
    </source>
</evidence>
<reference evidence="2 3" key="1">
    <citation type="journal article" date="2015" name="Nature">
        <title>rRNA introns, odd ribosomes, and small enigmatic genomes across a large radiation of phyla.</title>
        <authorList>
            <person name="Brown C.T."/>
            <person name="Hug L.A."/>
            <person name="Thomas B.C."/>
            <person name="Sharon I."/>
            <person name="Castelle C.J."/>
            <person name="Singh A."/>
            <person name="Wilkins M.J."/>
            <person name="Williams K.H."/>
            <person name="Banfield J.F."/>
        </authorList>
    </citation>
    <scope>NUCLEOTIDE SEQUENCE [LARGE SCALE GENOMIC DNA]</scope>
</reference>
<sequence>MFNLFYHSPLLNKFFPTLVHCLKKELADCETVLDLGCGADSPLKHCKNIKYSLGVEAFGSYLEKTKQQKIHNEYWHKKIEEIDLPAKSFDAVILIEVLEHLSKEQGYEILKKAEKWAKKKIIFTTPNGFIAQNEIAGNKLEKHISDWNYAEIKKLGFKVNGLAGLKYLRQERPGRPDDNLLSSIRFKPKLFWFMLAALSQAMTYRWPKLAFEFFALRTQNTKTPKHANKLSD</sequence>